<dbReference type="GeneID" id="302999413"/>
<organism evidence="2 3">
    <name type="scientific">Treponema succinifaciens (strain ATCC 33096 / DSM 2489 / 6091)</name>
    <dbReference type="NCBI Taxonomy" id="869209"/>
    <lineage>
        <taxon>Bacteria</taxon>
        <taxon>Pseudomonadati</taxon>
        <taxon>Spirochaetota</taxon>
        <taxon>Spirochaetia</taxon>
        <taxon>Spirochaetales</taxon>
        <taxon>Treponemataceae</taxon>
        <taxon>Treponema</taxon>
    </lineage>
</organism>
<name>F2NWH4_TRES6</name>
<gene>
    <name evidence="2" type="ordered locus">Tresu_2300</name>
</gene>
<sequence length="408" mass="43590">MKKTLIAVAAAAALTATSAFAEITFGMWTKAVLVPVANDGEDYKAGLTQAWGSAARTAGLGVNGVNEEGTAGYTFEIRDQAGEDKISHGDRSVLWVKPIDMVKLSVGYFDDGDNGFRQGSGFGAWDWLRPSRTTDLFFNGDDAIMDKKSGDGFIAEVTPIEGLKVMANIPFLKTGTYIQDAYDIYKKTQIGAAYTIDGTGTLKVLWTGVSEETKVGNKKSDYTGKIGVAFNLTAVENLNLAIGAKFDIVDEDYKVGDIDFSKKSFGEWGGAKNKAYFALNAGYQVSDAMKVSLAGGVKLFKNSGFDPKWGIGAGVDYVVMDGLTLNTDVRYISETKYSKNGIKVDGKDDAVSFLVGVSKGFSNGSLGVGFEGITNGIGFSEIPAGKDDKGKAHDGFMWCVPVVFTFSF</sequence>
<evidence type="ECO:0000313" key="2">
    <source>
        <dbReference type="EMBL" id="AEB15163.1"/>
    </source>
</evidence>
<evidence type="ECO:0000313" key="3">
    <source>
        <dbReference type="Proteomes" id="UP000006852"/>
    </source>
</evidence>
<dbReference type="EMBL" id="CP002631">
    <property type="protein sequence ID" value="AEB15163.1"/>
    <property type="molecule type" value="Genomic_DNA"/>
</dbReference>
<evidence type="ECO:0000256" key="1">
    <source>
        <dbReference type="SAM" id="SignalP"/>
    </source>
</evidence>
<reference evidence="3" key="2">
    <citation type="submission" date="2011-04" db="EMBL/GenBank/DDBJ databases">
        <title>The complete genome of chromosome of Treponema succinifaciens DSM 2489.</title>
        <authorList>
            <person name="Lucas S."/>
            <person name="Copeland A."/>
            <person name="Lapidus A."/>
            <person name="Bruce D."/>
            <person name="Goodwin L."/>
            <person name="Pitluck S."/>
            <person name="Peters L."/>
            <person name="Kyrpides N."/>
            <person name="Mavromatis K."/>
            <person name="Ivanova N."/>
            <person name="Ovchinnikova G."/>
            <person name="Teshima H."/>
            <person name="Detter J.C."/>
            <person name="Tapia R."/>
            <person name="Han C."/>
            <person name="Land M."/>
            <person name="Hauser L."/>
            <person name="Markowitz V."/>
            <person name="Cheng J.-F."/>
            <person name="Hugenholtz P."/>
            <person name="Woyke T."/>
            <person name="Wu D."/>
            <person name="Gronow S."/>
            <person name="Wellnitz S."/>
            <person name="Brambilla E."/>
            <person name="Klenk H.-P."/>
            <person name="Eisen J.A."/>
        </authorList>
    </citation>
    <scope>NUCLEOTIDE SEQUENCE [LARGE SCALE GENOMIC DNA]</scope>
    <source>
        <strain evidence="3">ATCC 33096 / DSM 2489 / 6091</strain>
    </source>
</reference>
<protein>
    <recommendedName>
        <fullName evidence="4">Major outer membrane protein</fullName>
    </recommendedName>
</protein>
<feature type="chain" id="PRO_5003284132" description="Major outer membrane protein" evidence="1">
    <location>
        <begin position="22"/>
        <end position="408"/>
    </location>
</feature>
<evidence type="ECO:0008006" key="4">
    <source>
        <dbReference type="Google" id="ProtNLM"/>
    </source>
</evidence>
<reference evidence="2 3" key="1">
    <citation type="journal article" date="2011" name="Stand. Genomic Sci.">
        <title>Complete genome sequence of Treponema succinifaciens type strain (6091).</title>
        <authorList>
            <person name="Han C."/>
            <person name="Gronow S."/>
            <person name="Teshima H."/>
            <person name="Lapidus A."/>
            <person name="Nolan M."/>
            <person name="Lucas S."/>
            <person name="Hammon N."/>
            <person name="Deshpande S."/>
            <person name="Cheng J.F."/>
            <person name="Zeytun A."/>
            <person name="Tapia R."/>
            <person name="Goodwin L."/>
            <person name="Pitluck S."/>
            <person name="Liolios K."/>
            <person name="Pagani I."/>
            <person name="Ivanova N."/>
            <person name="Mavromatis K."/>
            <person name="Mikhailova N."/>
            <person name="Huntemann M."/>
            <person name="Pati A."/>
            <person name="Chen A."/>
            <person name="Palaniappan K."/>
            <person name="Land M."/>
            <person name="Hauser L."/>
            <person name="Brambilla E.M."/>
            <person name="Rohde M."/>
            <person name="Goker M."/>
            <person name="Woyke T."/>
            <person name="Bristow J."/>
            <person name="Eisen J.A."/>
            <person name="Markowitz V."/>
            <person name="Hugenholtz P."/>
            <person name="Kyrpides N.C."/>
            <person name="Klenk H.P."/>
            <person name="Detter J.C."/>
        </authorList>
    </citation>
    <scope>NUCLEOTIDE SEQUENCE [LARGE SCALE GENOMIC DNA]</scope>
    <source>
        <strain evidence="3">ATCC 33096 / DSM 2489 / 6091</strain>
    </source>
</reference>
<accession>F2NWH4</accession>
<feature type="signal peptide" evidence="1">
    <location>
        <begin position="1"/>
        <end position="21"/>
    </location>
</feature>
<proteinExistence type="predicted"/>
<dbReference type="KEGG" id="tsu:Tresu_2300"/>
<dbReference type="AlphaFoldDB" id="F2NWH4"/>
<dbReference type="eggNOG" id="ENOG5032P4X">
    <property type="taxonomic scope" value="Bacteria"/>
</dbReference>
<dbReference type="Proteomes" id="UP000006852">
    <property type="component" value="Chromosome"/>
</dbReference>
<keyword evidence="1" id="KW-0732">Signal</keyword>
<dbReference type="SUPFAM" id="SSF56935">
    <property type="entry name" value="Porins"/>
    <property type="match status" value="1"/>
</dbReference>
<dbReference type="RefSeq" id="WP_013702415.1">
    <property type="nucleotide sequence ID" value="NC_015385.1"/>
</dbReference>
<dbReference type="OrthoDB" id="364320at2"/>
<dbReference type="HOGENOM" id="CLU_674296_0_0_12"/>
<keyword evidence="3" id="KW-1185">Reference proteome</keyword>